<dbReference type="OMA" id="KIHPNKA"/>
<dbReference type="AlphaFoldDB" id="A0A0D2NAA8"/>
<gene>
    <name evidence="2" type="ORF">B456_001G164100</name>
</gene>
<dbReference type="EMBL" id="CM001740">
    <property type="protein sequence ID" value="KJB09773.1"/>
    <property type="molecule type" value="Genomic_DNA"/>
</dbReference>
<dbReference type="Gramene" id="KJB09773">
    <property type="protein sequence ID" value="KJB09773"/>
    <property type="gene ID" value="B456_001G164100"/>
</dbReference>
<accession>A0A0D2NAA8</accession>
<feature type="compositionally biased region" description="Polar residues" evidence="1">
    <location>
        <begin position="110"/>
        <end position="119"/>
    </location>
</feature>
<reference evidence="2 3" key="1">
    <citation type="journal article" date="2012" name="Nature">
        <title>Repeated polyploidization of Gossypium genomes and the evolution of spinnable cotton fibres.</title>
        <authorList>
            <person name="Paterson A.H."/>
            <person name="Wendel J.F."/>
            <person name="Gundlach H."/>
            <person name="Guo H."/>
            <person name="Jenkins J."/>
            <person name="Jin D."/>
            <person name="Llewellyn D."/>
            <person name="Showmaker K.C."/>
            <person name="Shu S."/>
            <person name="Udall J."/>
            <person name="Yoo M.J."/>
            <person name="Byers R."/>
            <person name="Chen W."/>
            <person name="Doron-Faigenboim A."/>
            <person name="Duke M.V."/>
            <person name="Gong L."/>
            <person name="Grimwood J."/>
            <person name="Grover C."/>
            <person name="Grupp K."/>
            <person name="Hu G."/>
            <person name="Lee T.H."/>
            <person name="Li J."/>
            <person name="Lin L."/>
            <person name="Liu T."/>
            <person name="Marler B.S."/>
            <person name="Page J.T."/>
            <person name="Roberts A.W."/>
            <person name="Romanel E."/>
            <person name="Sanders W.S."/>
            <person name="Szadkowski E."/>
            <person name="Tan X."/>
            <person name="Tang H."/>
            <person name="Xu C."/>
            <person name="Wang J."/>
            <person name="Wang Z."/>
            <person name="Zhang D."/>
            <person name="Zhang L."/>
            <person name="Ashrafi H."/>
            <person name="Bedon F."/>
            <person name="Bowers J.E."/>
            <person name="Brubaker C.L."/>
            <person name="Chee P.W."/>
            <person name="Das S."/>
            <person name="Gingle A.R."/>
            <person name="Haigler C.H."/>
            <person name="Harker D."/>
            <person name="Hoffmann L.V."/>
            <person name="Hovav R."/>
            <person name="Jones D.C."/>
            <person name="Lemke C."/>
            <person name="Mansoor S."/>
            <person name="ur Rahman M."/>
            <person name="Rainville L.N."/>
            <person name="Rambani A."/>
            <person name="Reddy U.K."/>
            <person name="Rong J.K."/>
            <person name="Saranga Y."/>
            <person name="Scheffler B.E."/>
            <person name="Scheffler J.A."/>
            <person name="Stelly D.M."/>
            <person name="Triplett B.A."/>
            <person name="Van Deynze A."/>
            <person name="Vaslin M.F."/>
            <person name="Waghmare V.N."/>
            <person name="Walford S.A."/>
            <person name="Wright R.J."/>
            <person name="Zaki E.A."/>
            <person name="Zhang T."/>
            <person name="Dennis E.S."/>
            <person name="Mayer K.F."/>
            <person name="Peterson D.G."/>
            <person name="Rokhsar D.S."/>
            <person name="Wang X."/>
            <person name="Schmutz J."/>
        </authorList>
    </citation>
    <scope>NUCLEOTIDE SEQUENCE [LARGE SCALE GENOMIC DNA]</scope>
</reference>
<feature type="region of interest" description="Disordered" evidence="1">
    <location>
        <begin position="71"/>
        <end position="120"/>
    </location>
</feature>
<dbReference type="InterPro" id="IPR044900">
    <property type="entry name" value="PSII_PsbC_sf"/>
</dbReference>
<dbReference type="Proteomes" id="UP000032304">
    <property type="component" value="Chromosome 1"/>
</dbReference>
<dbReference type="eggNOG" id="ENOG502SYFZ">
    <property type="taxonomic scope" value="Eukaryota"/>
</dbReference>
<protein>
    <recommendedName>
        <fullName evidence="4">Retrotransposon gag domain-containing protein</fullName>
    </recommendedName>
</protein>
<name>A0A0D2NAA8_GOSRA</name>
<keyword evidence="3" id="KW-1185">Reference proteome</keyword>
<sequence>MNEALVSDVTEEEIHAALLKIHPNKAPGPDGMTSKVDEFFEEIAQVNQMELRSGKKLPPVPNYGKNLVQELSQSKNRSSPNPESPVQDHGLSQNQNPGGIPIDRGAVGALSSQNEVTQRGRSRMLAGQTLAANGQHVRYDILAHLKKIPALLSVYDALKMSAELRMSLVYALTNPEEFSNEVNQVKMRSSEPTYAECLALITFTDDYLQPGLIKHNRPLFISGYLNGLGITRIMIDGGSAVNLLPLRMLKRLGIAIHRLGGEQKRVKADANPFSEAKAKQGEEALITQAQAFTFLVIDQRLGANVGSAQGPTYLV</sequence>
<organism evidence="2 3">
    <name type="scientific">Gossypium raimondii</name>
    <name type="common">Peruvian cotton</name>
    <name type="synonym">Gossypium klotzschianum subsp. raimondii</name>
    <dbReference type="NCBI Taxonomy" id="29730"/>
    <lineage>
        <taxon>Eukaryota</taxon>
        <taxon>Viridiplantae</taxon>
        <taxon>Streptophyta</taxon>
        <taxon>Embryophyta</taxon>
        <taxon>Tracheophyta</taxon>
        <taxon>Spermatophyta</taxon>
        <taxon>Magnoliopsida</taxon>
        <taxon>eudicotyledons</taxon>
        <taxon>Gunneridae</taxon>
        <taxon>Pentapetalae</taxon>
        <taxon>rosids</taxon>
        <taxon>malvids</taxon>
        <taxon>Malvales</taxon>
        <taxon>Malvaceae</taxon>
        <taxon>Malvoideae</taxon>
        <taxon>Gossypium</taxon>
    </lineage>
</organism>
<evidence type="ECO:0008006" key="4">
    <source>
        <dbReference type="Google" id="ProtNLM"/>
    </source>
</evidence>
<evidence type="ECO:0000313" key="3">
    <source>
        <dbReference type="Proteomes" id="UP000032304"/>
    </source>
</evidence>
<feature type="compositionally biased region" description="Polar residues" evidence="1">
    <location>
        <begin position="71"/>
        <end position="81"/>
    </location>
</feature>
<evidence type="ECO:0000313" key="2">
    <source>
        <dbReference type="EMBL" id="KJB09773.1"/>
    </source>
</evidence>
<proteinExistence type="predicted"/>
<dbReference type="Gene3D" id="1.10.10.670">
    <property type="entry name" value="photosystem ii from thermosynechococcus elongatus"/>
    <property type="match status" value="1"/>
</dbReference>
<evidence type="ECO:0000256" key="1">
    <source>
        <dbReference type="SAM" id="MobiDB-lite"/>
    </source>
</evidence>
<dbReference type="STRING" id="29730.A0A0D2NAA8"/>